<dbReference type="OrthoDB" id="6431197at2759"/>
<name>A0A8X6MAD8_NEPPI</name>
<dbReference type="Proteomes" id="UP000887013">
    <property type="component" value="Unassembled WGS sequence"/>
</dbReference>
<comment type="caution">
    <text evidence="1">The sequence shown here is derived from an EMBL/GenBank/DDBJ whole genome shotgun (WGS) entry which is preliminary data.</text>
</comment>
<evidence type="ECO:0000313" key="1">
    <source>
        <dbReference type="EMBL" id="GFS35838.1"/>
    </source>
</evidence>
<accession>A0A8X6MAD8</accession>
<protein>
    <submittedName>
        <fullName evidence="1">Uncharacterized protein</fullName>
    </submittedName>
</protein>
<reference evidence="1" key="1">
    <citation type="submission" date="2020-08" db="EMBL/GenBank/DDBJ databases">
        <title>Multicomponent nature underlies the extraordinary mechanical properties of spider dragline silk.</title>
        <authorList>
            <person name="Kono N."/>
            <person name="Nakamura H."/>
            <person name="Mori M."/>
            <person name="Yoshida Y."/>
            <person name="Ohtoshi R."/>
            <person name="Malay A.D."/>
            <person name="Moran D.A.P."/>
            <person name="Tomita M."/>
            <person name="Numata K."/>
            <person name="Arakawa K."/>
        </authorList>
    </citation>
    <scope>NUCLEOTIDE SEQUENCE</scope>
</reference>
<organism evidence="1 2">
    <name type="scientific">Nephila pilipes</name>
    <name type="common">Giant wood spider</name>
    <name type="synonym">Nephila maculata</name>
    <dbReference type="NCBI Taxonomy" id="299642"/>
    <lineage>
        <taxon>Eukaryota</taxon>
        <taxon>Metazoa</taxon>
        <taxon>Ecdysozoa</taxon>
        <taxon>Arthropoda</taxon>
        <taxon>Chelicerata</taxon>
        <taxon>Arachnida</taxon>
        <taxon>Araneae</taxon>
        <taxon>Araneomorphae</taxon>
        <taxon>Entelegynae</taxon>
        <taxon>Araneoidea</taxon>
        <taxon>Nephilidae</taxon>
        <taxon>Nephila</taxon>
    </lineage>
</organism>
<evidence type="ECO:0000313" key="2">
    <source>
        <dbReference type="Proteomes" id="UP000887013"/>
    </source>
</evidence>
<gene>
    <name evidence="1" type="ORF">NPIL_49051</name>
</gene>
<dbReference type="AlphaFoldDB" id="A0A8X6MAD8"/>
<proteinExistence type="predicted"/>
<dbReference type="EMBL" id="BMAW01088650">
    <property type="protein sequence ID" value="GFS35838.1"/>
    <property type="molecule type" value="Genomic_DNA"/>
</dbReference>
<keyword evidence="2" id="KW-1185">Reference proteome</keyword>
<sequence length="160" mass="18276">MEEIEKEIHKCSKYEDKVILYKTNHKKRIKQEQPDNDQISLCVTSGPNENSLHRFIEKSKHILASASFDLRKWERASLNIGRDPSDPIPILGLLCHEDEDNILCDTAVLKCSSLHLTRRKIILSIIQKNSNTLGILSPASLIPAYPKKLELENWIGHNPT</sequence>